<organism evidence="1 2">
    <name type="scientific">Lagenidium giganteum</name>
    <dbReference type="NCBI Taxonomy" id="4803"/>
    <lineage>
        <taxon>Eukaryota</taxon>
        <taxon>Sar</taxon>
        <taxon>Stramenopiles</taxon>
        <taxon>Oomycota</taxon>
        <taxon>Peronosporomycetes</taxon>
        <taxon>Pythiales</taxon>
        <taxon>Pythiaceae</taxon>
    </lineage>
</organism>
<keyword evidence="2" id="KW-1185">Reference proteome</keyword>
<protein>
    <recommendedName>
        <fullName evidence="3">PiggyBac transposable element-derived protein domain-containing protein</fullName>
    </recommendedName>
</protein>
<name>A0AAV2Z257_9STRA</name>
<evidence type="ECO:0008006" key="3">
    <source>
        <dbReference type="Google" id="ProtNLM"/>
    </source>
</evidence>
<sequence>MSPRRSKHIRKVPTFRFVPAEAPKSKESLVRIRSLVNMLTSRAGRFVDVGRNVSVDEASITCRSKYARDLIVFNAPKPTGEYHFKFCICCCSTSWIAVNFRVHCASSRPDRITLSQVRRSRPPSAYPATWTAKMVSCGMQCCEVLPRVQRPARVQKLHTQARHVAFVSQRA</sequence>
<dbReference type="Proteomes" id="UP001146120">
    <property type="component" value="Unassembled WGS sequence"/>
</dbReference>
<proteinExistence type="predicted"/>
<evidence type="ECO:0000313" key="1">
    <source>
        <dbReference type="EMBL" id="DBA00391.1"/>
    </source>
</evidence>
<comment type="caution">
    <text evidence="1">The sequence shown here is derived from an EMBL/GenBank/DDBJ whole genome shotgun (WGS) entry which is preliminary data.</text>
</comment>
<accession>A0AAV2Z257</accession>
<evidence type="ECO:0000313" key="2">
    <source>
        <dbReference type="Proteomes" id="UP001146120"/>
    </source>
</evidence>
<reference evidence="1" key="2">
    <citation type="journal article" date="2023" name="Microbiol Resour">
        <title>Decontamination and Annotation of the Draft Genome Sequence of the Oomycete Lagenidium giganteum ARSEF 373.</title>
        <authorList>
            <person name="Morgan W.R."/>
            <person name="Tartar A."/>
        </authorList>
    </citation>
    <scope>NUCLEOTIDE SEQUENCE</scope>
    <source>
        <strain evidence="1">ARSEF 373</strain>
    </source>
</reference>
<gene>
    <name evidence="1" type="ORF">N0F65_012922</name>
</gene>
<dbReference type="EMBL" id="DAKRPA010000064">
    <property type="protein sequence ID" value="DBA00391.1"/>
    <property type="molecule type" value="Genomic_DNA"/>
</dbReference>
<dbReference type="AlphaFoldDB" id="A0AAV2Z257"/>
<reference evidence="1" key="1">
    <citation type="submission" date="2022-11" db="EMBL/GenBank/DDBJ databases">
        <authorList>
            <person name="Morgan W.R."/>
            <person name="Tartar A."/>
        </authorList>
    </citation>
    <scope>NUCLEOTIDE SEQUENCE</scope>
    <source>
        <strain evidence="1">ARSEF 373</strain>
    </source>
</reference>